<dbReference type="InterPro" id="IPR027417">
    <property type="entry name" value="P-loop_NTPase"/>
</dbReference>
<gene>
    <name evidence="5" type="ORF">D1224_03665</name>
</gene>
<keyword evidence="2" id="KW-0067">ATP-binding</keyword>
<evidence type="ECO:0000256" key="1">
    <source>
        <dbReference type="ARBA" id="ARBA00022741"/>
    </source>
</evidence>
<feature type="region of interest" description="Disordered" evidence="3">
    <location>
        <begin position="1"/>
        <end position="26"/>
    </location>
</feature>
<dbReference type="GO" id="GO:0051782">
    <property type="term" value="P:negative regulation of cell division"/>
    <property type="evidence" value="ECO:0007669"/>
    <property type="project" value="TreeGrafter"/>
</dbReference>
<protein>
    <submittedName>
        <fullName evidence="5">MinD/ParA family protein</fullName>
    </submittedName>
</protein>
<feature type="domain" description="CobQ/CobB/MinD/ParA nucleotide binding" evidence="4">
    <location>
        <begin position="30"/>
        <end position="246"/>
    </location>
</feature>
<keyword evidence="1" id="KW-0547">Nucleotide-binding</keyword>
<dbReference type="Gene3D" id="3.40.50.300">
    <property type="entry name" value="P-loop containing nucleotide triphosphate hydrolases"/>
    <property type="match status" value="1"/>
</dbReference>
<evidence type="ECO:0000313" key="5">
    <source>
        <dbReference type="EMBL" id="RIJ23377.1"/>
    </source>
</evidence>
<evidence type="ECO:0000256" key="3">
    <source>
        <dbReference type="SAM" id="MobiDB-lite"/>
    </source>
</evidence>
<dbReference type="SUPFAM" id="SSF52540">
    <property type="entry name" value="P-loop containing nucleoside triphosphate hydrolases"/>
    <property type="match status" value="1"/>
</dbReference>
<evidence type="ECO:0000313" key="6">
    <source>
        <dbReference type="Proteomes" id="UP000265431"/>
    </source>
</evidence>
<dbReference type="EMBL" id="QWGB01000005">
    <property type="protein sequence ID" value="RIJ23377.1"/>
    <property type="molecule type" value="Genomic_DNA"/>
</dbReference>
<dbReference type="PIRSF" id="PIRSF003092">
    <property type="entry name" value="MinD"/>
    <property type="match status" value="1"/>
</dbReference>
<dbReference type="RefSeq" id="WP_119378567.1">
    <property type="nucleotide sequence ID" value="NZ_QWGB01000005.1"/>
</dbReference>
<dbReference type="GO" id="GO:0005524">
    <property type="term" value="F:ATP binding"/>
    <property type="evidence" value="ECO:0007669"/>
    <property type="project" value="UniProtKB-KW"/>
</dbReference>
<dbReference type="InterPro" id="IPR050625">
    <property type="entry name" value="ParA/MinD_ATPase"/>
</dbReference>
<sequence>MSFMLPKSMDRPKAPQGKSHHRRVEPGSIIAVASGKGGVGKTFMSITLASAFAQQGQRTLLVDGDLGLANVDVQLGIEPITDIAAVIAGWVELEDAVTPVDGGTGDGGFDVLPGRSGSGALAELSSDEVSRLAAGLTTLSLQYDKIILDLGAGIEANCMRLARAADKALIVITDDPSSMTDGYAFMKVLRGYAPDVDQHVAINQAANRAMGQQTYEAIAMACRKFQGYRPPLAGIVHRDEKVREAVRCQRTLISTDPTAQPIQDAIAIAQTFIGRSGGRDLHY</sequence>
<dbReference type="InterPro" id="IPR002586">
    <property type="entry name" value="CobQ/CobB/MinD/ParA_Nub-bd_dom"/>
</dbReference>
<name>A0A399R0G6_9PROT</name>
<comment type="caution">
    <text evidence="5">The sequence shown here is derived from an EMBL/GenBank/DDBJ whole genome shotgun (WGS) entry which is preliminary data.</text>
</comment>
<proteinExistence type="predicted"/>
<evidence type="ECO:0000256" key="2">
    <source>
        <dbReference type="ARBA" id="ARBA00022840"/>
    </source>
</evidence>
<dbReference type="OrthoDB" id="9804460at2"/>
<dbReference type="PANTHER" id="PTHR43384:SF4">
    <property type="entry name" value="CELLULOSE BIOSYNTHESIS PROTEIN BCSQ-RELATED"/>
    <property type="match status" value="1"/>
</dbReference>
<dbReference type="AlphaFoldDB" id="A0A399R0G6"/>
<accession>A0A399R0G6</accession>
<dbReference type="Pfam" id="PF01656">
    <property type="entry name" value="CbiA"/>
    <property type="match status" value="1"/>
</dbReference>
<keyword evidence="6" id="KW-1185">Reference proteome</keyword>
<dbReference type="InterPro" id="IPR025501">
    <property type="entry name" value="MinD_FleN"/>
</dbReference>
<dbReference type="GO" id="GO:0005829">
    <property type="term" value="C:cytosol"/>
    <property type="evidence" value="ECO:0007669"/>
    <property type="project" value="TreeGrafter"/>
</dbReference>
<dbReference type="GO" id="GO:0009898">
    <property type="term" value="C:cytoplasmic side of plasma membrane"/>
    <property type="evidence" value="ECO:0007669"/>
    <property type="project" value="TreeGrafter"/>
</dbReference>
<dbReference type="GO" id="GO:0016887">
    <property type="term" value="F:ATP hydrolysis activity"/>
    <property type="evidence" value="ECO:0007669"/>
    <property type="project" value="TreeGrafter"/>
</dbReference>
<dbReference type="Proteomes" id="UP000265431">
    <property type="component" value="Unassembled WGS sequence"/>
</dbReference>
<organism evidence="5 6">
    <name type="scientific">Henriciella barbarensis</name>
    <dbReference type="NCBI Taxonomy" id="86342"/>
    <lineage>
        <taxon>Bacteria</taxon>
        <taxon>Pseudomonadati</taxon>
        <taxon>Pseudomonadota</taxon>
        <taxon>Alphaproteobacteria</taxon>
        <taxon>Hyphomonadales</taxon>
        <taxon>Hyphomonadaceae</taxon>
        <taxon>Henriciella</taxon>
    </lineage>
</organism>
<dbReference type="PANTHER" id="PTHR43384">
    <property type="entry name" value="SEPTUM SITE-DETERMINING PROTEIN MIND HOMOLOG, CHLOROPLASTIC-RELATED"/>
    <property type="match status" value="1"/>
</dbReference>
<reference evidence="5 6" key="1">
    <citation type="submission" date="2018-08" db="EMBL/GenBank/DDBJ databases">
        <title>Henriciella mobilis sp. nov., isolated from seawater.</title>
        <authorList>
            <person name="Cheng H."/>
            <person name="Wu Y.-H."/>
            <person name="Xu X.-W."/>
            <person name="Guo L.-L."/>
        </authorList>
    </citation>
    <scope>NUCLEOTIDE SEQUENCE [LARGE SCALE GENOMIC DNA]</scope>
    <source>
        <strain evidence="5 6">CCUG66934</strain>
    </source>
</reference>
<evidence type="ECO:0000259" key="4">
    <source>
        <dbReference type="Pfam" id="PF01656"/>
    </source>
</evidence>